<dbReference type="GO" id="GO:0051301">
    <property type="term" value="P:cell division"/>
    <property type="evidence" value="ECO:0007669"/>
    <property type="project" value="InterPro"/>
</dbReference>
<accession>A0A317ECH8</accession>
<feature type="transmembrane region" description="Helical" evidence="11">
    <location>
        <begin position="287"/>
        <end position="308"/>
    </location>
</feature>
<evidence type="ECO:0000256" key="2">
    <source>
        <dbReference type="ARBA" id="ARBA00022475"/>
    </source>
</evidence>
<feature type="transmembrane region" description="Helical" evidence="11">
    <location>
        <begin position="176"/>
        <end position="194"/>
    </location>
</feature>
<dbReference type="Pfam" id="PF01098">
    <property type="entry name" value="FTSW_RODA_SPOVE"/>
    <property type="match status" value="1"/>
</dbReference>
<feature type="transmembrane region" description="Helical" evidence="11">
    <location>
        <begin position="29"/>
        <end position="52"/>
    </location>
</feature>
<comment type="catalytic activity">
    <reaction evidence="11">
        <text>[GlcNAc-(1-&gt;4)-Mur2Ac(oyl-L-Ala-gamma-D-Glu-L-Lys-D-Ala-D-Ala)](n)-di-trans,octa-cis-undecaprenyl diphosphate + beta-D-GlcNAc-(1-&gt;4)-Mur2Ac(oyl-L-Ala-gamma-D-Glu-L-Lys-D-Ala-D-Ala)-di-trans,octa-cis-undecaprenyl diphosphate = [GlcNAc-(1-&gt;4)-Mur2Ac(oyl-L-Ala-gamma-D-Glu-L-Lys-D-Ala-D-Ala)](n+1)-di-trans,octa-cis-undecaprenyl diphosphate + di-trans,octa-cis-undecaprenyl diphosphate + H(+)</text>
        <dbReference type="Rhea" id="RHEA:23708"/>
        <dbReference type="Rhea" id="RHEA-COMP:9602"/>
        <dbReference type="Rhea" id="RHEA-COMP:9603"/>
        <dbReference type="ChEBI" id="CHEBI:15378"/>
        <dbReference type="ChEBI" id="CHEBI:58405"/>
        <dbReference type="ChEBI" id="CHEBI:60033"/>
        <dbReference type="ChEBI" id="CHEBI:78435"/>
        <dbReference type="EC" id="2.4.99.28"/>
    </reaction>
</comment>
<dbReference type="InterPro" id="IPR018365">
    <property type="entry name" value="Cell_cycle_FtsW-rel_CS"/>
</dbReference>
<organism evidence="12 13">
    <name type="scientific">Zavarzinia compransoris</name>
    <dbReference type="NCBI Taxonomy" id="1264899"/>
    <lineage>
        <taxon>Bacteria</taxon>
        <taxon>Pseudomonadati</taxon>
        <taxon>Pseudomonadota</taxon>
        <taxon>Alphaproteobacteria</taxon>
        <taxon>Rhodospirillales</taxon>
        <taxon>Zavarziniaceae</taxon>
        <taxon>Zavarzinia</taxon>
    </lineage>
</organism>
<feature type="transmembrane region" description="Helical" evidence="11">
    <location>
        <begin position="353"/>
        <end position="376"/>
    </location>
</feature>
<keyword evidence="13" id="KW-1185">Reference proteome</keyword>
<dbReference type="NCBIfam" id="TIGR02210">
    <property type="entry name" value="rodA_shape"/>
    <property type="match status" value="1"/>
</dbReference>
<keyword evidence="6 11" id="KW-0133">Cell shape</keyword>
<name>A0A317ECH8_9PROT</name>
<dbReference type="OrthoDB" id="9768187at2"/>
<dbReference type="GO" id="GO:0005886">
    <property type="term" value="C:plasma membrane"/>
    <property type="evidence" value="ECO:0007669"/>
    <property type="project" value="UniProtKB-SubCell"/>
</dbReference>
<protein>
    <recommendedName>
        <fullName evidence="11">Peptidoglycan glycosyltransferase MrdB</fullName>
        <shortName evidence="11">PGT</shortName>
        <ecNumber evidence="11">2.4.99.28</ecNumber>
    </recommendedName>
    <alternativeName>
        <fullName evidence="11">Cell elongation protein RodA</fullName>
    </alternativeName>
    <alternativeName>
        <fullName evidence="11">Cell wall polymerase</fullName>
    </alternativeName>
    <alternativeName>
        <fullName evidence="11">Peptidoglycan polymerase</fullName>
        <shortName evidence="11">PG polymerase</shortName>
    </alternativeName>
</protein>
<dbReference type="InterPro" id="IPR001182">
    <property type="entry name" value="FtsW/RodA"/>
</dbReference>
<dbReference type="AlphaFoldDB" id="A0A317ECH8"/>
<evidence type="ECO:0000256" key="5">
    <source>
        <dbReference type="ARBA" id="ARBA00022692"/>
    </source>
</evidence>
<dbReference type="GO" id="GO:0009252">
    <property type="term" value="P:peptidoglycan biosynthetic process"/>
    <property type="evidence" value="ECO:0007669"/>
    <property type="project" value="UniProtKB-UniRule"/>
</dbReference>
<evidence type="ECO:0000313" key="13">
    <source>
        <dbReference type="Proteomes" id="UP000246077"/>
    </source>
</evidence>
<dbReference type="GO" id="GO:0008955">
    <property type="term" value="F:peptidoglycan glycosyltransferase activity"/>
    <property type="evidence" value="ECO:0007669"/>
    <property type="project" value="UniProtKB-UniRule"/>
</dbReference>
<keyword evidence="11" id="KW-0997">Cell inner membrane</keyword>
<dbReference type="GO" id="GO:0008360">
    <property type="term" value="P:regulation of cell shape"/>
    <property type="evidence" value="ECO:0007669"/>
    <property type="project" value="UniProtKB-KW"/>
</dbReference>
<keyword evidence="4 11" id="KW-0808">Transferase</keyword>
<keyword evidence="5 11" id="KW-0812">Transmembrane</keyword>
<evidence type="ECO:0000256" key="1">
    <source>
        <dbReference type="ARBA" id="ARBA00004141"/>
    </source>
</evidence>
<dbReference type="PROSITE" id="PS00428">
    <property type="entry name" value="FTSW_RODA_SPOVE"/>
    <property type="match status" value="1"/>
</dbReference>
<reference evidence="13" key="1">
    <citation type="submission" date="2018-05" db="EMBL/GenBank/DDBJ databases">
        <title>Zavarzinia sp. HR-AS.</title>
        <authorList>
            <person name="Lee Y."/>
            <person name="Jeon C.O."/>
        </authorList>
    </citation>
    <scope>NUCLEOTIDE SEQUENCE [LARGE SCALE GENOMIC DNA]</scope>
    <source>
        <strain evidence="13">DSM 1231</strain>
    </source>
</reference>
<comment type="similarity">
    <text evidence="11">Belongs to the SEDS family. MrdB/RodA subfamily.</text>
</comment>
<feature type="transmembrane region" description="Helical" evidence="11">
    <location>
        <begin position="200"/>
        <end position="218"/>
    </location>
</feature>
<comment type="subcellular location">
    <subcellularLocation>
        <location evidence="11">Cell inner membrane</location>
        <topology evidence="11">Multi-pass membrane protein</topology>
    </subcellularLocation>
    <subcellularLocation>
        <location evidence="1">Membrane</location>
        <topology evidence="1">Multi-pass membrane protein</topology>
    </subcellularLocation>
</comment>
<dbReference type="GO" id="GO:0071555">
    <property type="term" value="P:cell wall organization"/>
    <property type="evidence" value="ECO:0007669"/>
    <property type="project" value="UniProtKB-KW"/>
</dbReference>
<evidence type="ECO:0000256" key="4">
    <source>
        <dbReference type="ARBA" id="ARBA00022679"/>
    </source>
</evidence>
<evidence type="ECO:0000256" key="11">
    <source>
        <dbReference type="HAMAP-Rule" id="MF_02079"/>
    </source>
</evidence>
<comment type="caution">
    <text evidence="12">The sequence shown here is derived from an EMBL/GenBank/DDBJ whole genome shotgun (WGS) entry which is preliminary data.</text>
</comment>
<dbReference type="GO" id="GO:0032153">
    <property type="term" value="C:cell division site"/>
    <property type="evidence" value="ECO:0007669"/>
    <property type="project" value="TreeGrafter"/>
</dbReference>
<dbReference type="EMBL" id="QGLF01000001">
    <property type="protein sequence ID" value="PWR23986.1"/>
    <property type="molecule type" value="Genomic_DNA"/>
</dbReference>
<gene>
    <name evidence="11" type="primary">mrdB</name>
    <name evidence="11" type="synonym">rodA</name>
    <name evidence="12" type="ORF">DKG75_05440</name>
</gene>
<evidence type="ECO:0000256" key="6">
    <source>
        <dbReference type="ARBA" id="ARBA00022960"/>
    </source>
</evidence>
<keyword evidence="9 11" id="KW-0472">Membrane</keyword>
<dbReference type="PANTHER" id="PTHR30474:SF1">
    <property type="entry name" value="PEPTIDOGLYCAN GLYCOSYLTRANSFERASE MRDB"/>
    <property type="match status" value="1"/>
</dbReference>
<keyword evidence="3 11" id="KW-0328">Glycosyltransferase</keyword>
<feature type="transmembrane region" description="Helical" evidence="11">
    <location>
        <begin position="152"/>
        <end position="171"/>
    </location>
</feature>
<proteinExistence type="inferred from homology"/>
<dbReference type="EC" id="2.4.99.28" evidence="11"/>
<evidence type="ECO:0000256" key="10">
    <source>
        <dbReference type="ARBA" id="ARBA00023316"/>
    </source>
</evidence>
<dbReference type="UniPathway" id="UPA00219"/>
<dbReference type="HAMAP" id="MF_02079">
    <property type="entry name" value="PGT_RodA"/>
    <property type="match status" value="1"/>
</dbReference>
<keyword evidence="2 11" id="KW-1003">Cell membrane</keyword>
<dbReference type="GO" id="GO:0015648">
    <property type="term" value="F:lipid-linked peptidoglycan transporter activity"/>
    <property type="evidence" value="ECO:0007669"/>
    <property type="project" value="TreeGrafter"/>
</dbReference>
<comment type="function">
    <text evidence="11">Peptidoglycan polymerase that is essential for cell wall elongation.</text>
</comment>
<evidence type="ECO:0000256" key="3">
    <source>
        <dbReference type="ARBA" id="ARBA00022676"/>
    </source>
</evidence>
<evidence type="ECO:0000256" key="7">
    <source>
        <dbReference type="ARBA" id="ARBA00022984"/>
    </source>
</evidence>
<comment type="pathway">
    <text evidence="11">Cell wall biogenesis; peptidoglycan biosynthesis.</text>
</comment>
<sequence length="389" mass="42051">MPPDRTLALSVYSSRDGDRPSLGSRLLSINWGLVLLVIAIAAIGVAMLYSSAGGKWDPWAGRQLVRFIIGLAVMVVVAVIDISVYARYAYLLYGATLVGLIGVEIMGSIGMGAQRWIDLGFFQIQPSEIMKLALVLALARYFHGVMPEQIGRPTVLIIPLIMVLLPVALVLKQPNLGTATLLMLGSGAIFFLAGVRLWKFAIVIGAGLSALPVAWEFLHDYQKRRVLTFLDPEADPLGAGYNILQSMIALGSGGVFGKGYLLGTQSQLRFVPEVHTDFIFPQLAEEFGMIGGLLLILLYVCVFGYALAIGLGCRHQFGRLVALGIGTQLFLYVFINLSMVMGLIPVVGIPLPLVSYGGSATMTLMIGVGLILSVSVHRERRLPRRLDHG</sequence>
<evidence type="ECO:0000313" key="12">
    <source>
        <dbReference type="EMBL" id="PWR23986.1"/>
    </source>
</evidence>
<keyword evidence="8 11" id="KW-1133">Transmembrane helix</keyword>
<dbReference type="PANTHER" id="PTHR30474">
    <property type="entry name" value="CELL CYCLE PROTEIN"/>
    <property type="match status" value="1"/>
</dbReference>
<dbReference type="Proteomes" id="UP000246077">
    <property type="component" value="Unassembled WGS sequence"/>
</dbReference>
<feature type="transmembrane region" description="Helical" evidence="11">
    <location>
        <begin position="320"/>
        <end position="347"/>
    </location>
</feature>
<evidence type="ECO:0000256" key="8">
    <source>
        <dbReference type="ARBA" id="ARBA00022989"/>
    </source>
</evidence>
<keyword evidence="10 11" id="KW-0961">Cell wall biogenesis/degradation</keyword>
<feature type="transmembrane region" description="Helical" evidence="11">
    <location>
        <begin position="239"/>
        <end position="261"/>
    </location>
</feature>
<dbReference type="InterPro" id="IPR011923">
    <property type="entry name" value="RodA/MrdB"/>
</dbReference>
<feature type="transmembrane region" description="Helical" evidence="11">
    <location>
        <begin position="90"/>
        <end position="109"/>
    </location>
</feature>
<evidence type="ECO:0000256" key="9">
    <source>
        <dbReference type="ARBA" id="ARBA00023136"/>
    </source>
</evidence>
<keyword evidence="7 11" id="KW-0573">Peptidoglycan synthesis</keyword>
<feature type="transmembrane region" description="Helical" evidence="11">
    <location>
        <begin position="64"/>
        <end position="84"/>
    </location>
</feature>